<dbReference type="InterPro" id="IPR036278">
    <property type="entry name" value="Sialidase_sf"/>
</dbReference>
<evidence type="ECO:0000313" key="1">
    <source>
        <dbReference type="EMBL" id="EDM76271.1"/>
    </source>
</evidence>
<name>A6GCU7_9BACT</name>
<sequence length="592" mass="62165">MDRSRAALDRSLRLLTAACLGTTLAMSAGCLWLSRCPDPWSEPRSHALGVDAGIHALVVVDTYAETGQAPQAVVVGARGLVAVIERGGAQRVAQPTELALRGASGSATRLVAVGDAGTVLVSEDRGATWTPRSAGTKADLIAVARFEAEPELADRFVALASDGSVRGSTDGAMTWFELRAPEGGWGRLRAAASVGDRVWVVGDGGRAWSAPAPEGPWTREPVDTEADILGVSSCFDYGRREGEAVEGRAVLVLAGDALLLRKMPDTDEADSGTWSPFELDGEGKPVAIGGQQVAMSSGDVVTIHDSISQWVSGRMAFVPTAVGGTHARAWVGGDGGQVQVMDHQYCIGGRPWVIEGEAVVASLEGGSLDALPERAQLWLRDGLVEHASVASFARSGLELMALGAPPRLVQRALAAAGDEVEHARLCFELAARDGAVAQPGPLPLGRGQPRVDPVDVALRLFEEGCIGETVAAAEAGVAAQLVDDPAAREALETVAADERRHAALAWDSLAWLLREGVRDGASRARLRAALERRVARLEGAGVYLARTEDDAEAHGRPGRALRQRIARRSARELIVPLARALTRAPSPPRAPS</sequence>
<organism evidence="1 2">
    <name type="scientific">Plesiocystis pacifica SIR-1</name>
    <dbReference type="NCBI Taxonomy" id="391625"/>
    <lineage>
        <taxon>Bacteria</taxon>
        <taxon>Pseudomonadati</taxon>
        <taxon>Myxococcota</taxon>
        <taxon>Polyangia</taxon>
        <taxon>Nannocystales</taxon>
        <taxon>Nannocystaceae</taxon>
        <taxon>Plesiocystis</taxon>
    </lineage>
</organism>
<dbReference type="STRING" id="391625.PPSIR1_07762"/>
<dbReference type="GO" id="GO:0016491">
    <property type="term" value="F:oxidoreductase activity"/>
    <property type="evidence" value="ECO:0007669"/>
    <property type="project" value="InterPro"/>
</dbReference>
<dbReference type="InterPro" id="IPR015943">
    <property type="entry name" value="WD40/YVTN_repeat-like_dom_sf"/>
</dbReference>
<dbReference type="Proteomes" id="UP000005801">
    <property type="component" value="Unassembled WGS sequence"/>
</dbReference>
<comment type="caution">
    <text evidence="1">The sequence shown here is derived from an EMBL/GenBank/DDBJ whole genome shotgun (WGS) entry which is preliminary data.</text>
</comment>
<dbReference type="EMBL" id="ABCS01000068">
    <property type="protein sequence ID" value="EDM76271.1"/>
    <property type="molecule type" value="Genomic_DNA"/>
</dbReference>
<keyword evidence="2" id="KW-1185">Reference proteome</keyword>
<dbReference type="Gene3D" id="2.130.10.10">
    <property type="entry name" value="YVTN repeat-like/Quinoprotein amine dehydrogenase"/>
    <property type="match status" value="1"/>
</dbReference>
<dbReference type="OrthoDB" id="9806479at2"/>
<reference evidence="1 2" key="1">
    <citation type="submission" date="2007-06" db="EMBL/GenBank/DDBJ databases">
        <authorList>
            <person name="Shimkets L."/>
            <person name="Ferriera S."/>
            <person name="Johnson J."/>
            <person name="Kravitz S."/>
            <person name="Beeson K."/>
            <person name="Sutton G."/>
            <person name="Rogers Y.-H."/>
            <person name="Friedman R."/>
            <person name="Frazier M."/>
            <person name="Venter J.C."/>
        </authorList>
    </citation>
    <scope>NUCLEOTIDE SEQUENCE [LARGE SCALE GENOMIC DNA]</scope>
    <source>
        <strain evidence="1 2">SIR-1</strain>
    </source>
</reference>
<dbReference type="SUPFAM" id="SSF50939">
    <property type="entry name" value="Sialidases"/>
    <property type="match status" value="1"/>
</dbReference>
<dbReference type="PROSITE" id="PS51257">
    <property type="entry name" value="PROKAR_LIPOPROTEIN"/>
    <property type="match status" value="1"/>
</dbReference>
<evidence type="ECO:0000313" key="2">
    <source>
        <dbReference type="Proteomes" id="UP000005801"/>
    </source>
</evidence>
<accession>A6GCU7</accession>
<dbReference type="InterPro" id="IPR012348">
    <property type="entry name" value="RNR-like"/>
</dbReference>
<evidence type="ECO:0008006" key="3">
    <source>
        <dbReference type="Google" id="ProtNLM"/>
    </source>
</evidence>
<dbReference type="AlphaFoldDB" id="A6GCU7"/>
<protein>
    <recommendedName>
        <fullName evidence="3">Lipoprotein</fullName>
    </recommendedName>
</protein>
<dbReference type="SUPFAM" id="SSF47240">
    <property type="entry name" value="Ferritin-like"/>
    <property type="match status" value="1"/>
</dbReference>
<dbReference type="RefSeq" id="WP_006974538.1">
    <property type="nucleotide sequence ID" value="NZ_ABCS01000068.1"/>
</dbReference>
<gene>
    <name evidence="1" type="ORF">PPSIR1_07762</name>
</gene>
<dbReference type="InterPro" id="IPR009078">
    <property type="entry name" value="Ferritin-like_SF"/>
</dbReference>
<dbReference type="CDD" id="cd00657">
    <property type="entry name" value="Ferritin_like"/>
    <property type="match status" value="1"/>
</dbReference>
<proteinExistence type="predicted"/>
<dbReference type="eggNOG" id="COG1633">
    <property type="taxonomic scope" value="Bacteria"/>
</dbReference>
<dbReference type="Gene3D" id="1.10.620.20">
    <property type="entry name" value="Ribonucleotide Reductase, subunit A"/>
    <property type="match status" value="1"/>
</dbReference>